<dbReference type="GO" id="GO:0005524">
    <property type="term" value="F:ATP binding"/>
    <property type="evidence" value="ECO:0007669"/>
    <property type="project" value="UniProtKB-KW"/>
</dbReference>
<keyword evidence="9 17" id="KW-0067">ATP-binding</keyword>
<evidence type="ECO:0000313" key="21">
    <source>
        <dbReference type="Proteomes" id="UP000230000"/>
    </source>
</evidence>
<evidence type="ECO:0000256" key="4">
    <source>
        <dbReference type="ARBA" id="ARBA00022516"/>
    </source>
</evidence>
<evidence type="ECO:0000256" key="7">
    <source>
        <dbReference type="ARBA" id="ARBA00022741"/>
    </source>
</evidence>
<evidence type="ECO:0000256" key="6">
    <source>
        <dbReference type="ARBA" id="ARBA00022692"/>
    </source>
</evidence>
<evidence type="ECO:0000256" key="5">
    <source>
        <dbReference type="ARBA" id="ARBA00022679"/>
    </source>
</evidence>
<keyword evidence="11" id="KW-0443">Lipid metabolism</keyword>
<dbReference type="RefSeq" id="WP_100313495.1">
    <property type="nucleotide sequence ID" value="NZ_PGFG01000001.1"/>
</dbReference>
<dbReference type="EMBL" id="PGFG01000001">
    <property type="protein sequence ID" value="PJJ74809.1"/>
    <property type="molecule type" value="Genomic_DNA"/>
</dbReference>
<evidence type="ECO:0000256" key="14">
    <source>
        <dbReference type="ARBA" id="ARBA00023264"/>
    </source>
</evidence>
<evidence type="ECO:0000256" key="16">
    <source>
        <dbReference type="PIRSR" id="PIRSR600829-2"/>
    </source>
</evidence>
<evidence type="ECO:0000313" key="20">
    <source>
        <dbReference type="EMBL" id="PJJ74809.1"/>
    </source>
</evidence>
<dbReference type="GO" id="GO:0046872">
    <property type="term" value="F:metal ion binding"/>
    <property type="evidence" value="ECO:0007669"/>
    <property type="project" value="UniProtKB-KW"/>
</dbReference>
<evidence type="ECO:0000256" key="11">
    <source>
        <dbReference type="ARBA" id="ARBA00023098"/>
    </source>
</evidence>
<comment type="cofactor">
    <cofactor evidence="18">
        <name>Mg(2+)</name>
        <dbReference type="ChEBI" id="CHEBI:18420"/>
    </cofactor>
    <text evidence="18">Mn(2+), Zn(2+), Cd(2+) and Co(2+) support activity to lesser extents.</text>
</comment>
<feature type="binding site" evidence="17">
    <location>
        <position position="30"/>
    </location>
    <ligand>
        <name>ATP</name>
        <dbReference type="ChEBI" id="CHEBI:30616"/>
    </ligand>
</feature>
<feature type="binding site" evidence="16">
    <location>
        <position position="71"/>
    </location>
    <ligand>
        <name>substrate</name>
    </ligand>
</feature>
<keyword evidence="7 17" id="KW-0547">Nucleotide-binding</keyword>
<dbReference type="InterPro" id="IPR033717">
    <property type="entry name" value="UDPK"/>
</dbReference>
<feature type="active site" description="Proton acceptor" evidence="15">
    <location>
        <position position="71"/>
    </location>
</feature>
<gene>
    <name evidence="20" type="ORF">BXY57_0372</name>
</gene>
<keyword evidence="4" id="KW-0444">Lipid biosynthesis</keyword>
<dbReference type="Gene3D" id="1.10.287.3610">
    <property type="match status" value="1"/>
</dbReference>
<dbReference type="PANTHER" id="PTHR34299">
    <property type="entry name" value="DIACYLGLYCEROL KINASE"/>
    <property type="match status" value="1"/>
</dbReference>
<evidence type="ECO:0000256" key="2">
    <source>
        <dbReference type="ARBA" id="ARBA00005967"/>
    </source>
</evidence>
<dbReference type="InterPro" id="IPR036945">
    <property type="entry name" value="DAGK_sf"/>
</dbReference>
<dbReference type="GO" id="GO:0008654">
    <property type="term" value="P:phospholipid biosynthetic process"/>
    <property type="evidence" value="ECO:0007669"/>
    <property type="project" value="UniProtKB-KW"/>
</dbReference>
<evidence type="ECO:0000256" key="18">
    <source>
        <dbReference type="PIRSR" id="PIRSR600829-4"/>
    </source>
</evidence>
<evidence type="ECO:0000256" key="17">
    <source>
        <dbReference type="PIRSR" id="PIRSR600829-3"/>
    </source>
</evidence>
<dbReference type="GO" id="GO:0016301">
    <property type="term" value="F:kinase activity"/>
    <property type="evidence" value="ECO:0007669"/>
    <property type="project" value="UniProtKB-KW"/>
</dbReference>
<dbReference type="Pfam" id="PF01219">
    <property type="entry name" value="DAGK_prokar"/>
    <property type="match status" value="1"/>
</dbReference>
<dbReference type="Proteomes" id="UP000230000">
    <property type="component" value="Unassembled WGS sequence"/>
</dbReference>
<evidence type="ECO:0000256" key="13">
    <source>
        <dbReference type="ARBA" id="ARBA00023209"/>
    </source>
</evidence>
<keyword evidence="5" id="KW-0808">Transferase</keyword>
<keyword evidence="3" id="KW-1003">Cell membrane</keyword>
<keyword evidence="14" id="KW-1208">Phospholipid metabolism</keyword>
<dbReference type="PANTHER" id="PTHR34299:SF1">
    <property type="entry name" value="DIACYLGLYCEROL KINASE"/>
    <property type="match status" value="1"/>
</dbReference>
<dbReference type="InterPro" id="IPR000829">
    <property type="entry name" value="DAGK"/>
</dbReference>
<evidence type="ECO:0000256" key="9">
    <source>
        <dbReference type="ARBA" id="ARBA00022840"/>
    </source>
</evidence>
<keyword evidence="13" id="KW-0594">Phospholipid biosynthesis</keyword>
<keyword evidence="21" id="KW-1185">Reference proteome</keyword>
<evidence type="ECO:0000256" key="19">
    <source>
        <dbReference type="SAM" id="Phobius"/>
    </source>
</evidence>
<comment type="similarity">
    <text evidence="2">Belongs to the bacterial diacylglycerol kinase family.</text>
</comment>
<sequence>MQNHSSFSLKARIQSFAFAFAGLFQLVRKEHNARIHLLATAAVLAAGLLLHIGRADWLAVVMATGLVWCAEAFNSAIEKLTDQVSPEWNVQAKYIKDVAAAAVLIAAITAVVVACLVFIPRLQAL</sequence>
<keyword evidence="18" id="KW-0460">Magnesium</keyword>
<accession>A0A2M9CSD8</accession>
<evidence type="ECO:0000256" key="1">
    <source>
        <dbReference type="ARBA" id="ARBA00004651"/>
    </source>
</evidence>
<proteinExistence type="inferred from homology"/>
<evidence type="ECO:0000256" key="10">
    <source>
        <dbReference type="ARBA" id="ARBA00022989"/>
    </source>
</evidence>
<feature type="binding site" evidence="17">
    <location>
        <begin position="96"/>
        <end position="97"/>
    </location>
    <ligand>
        <name>ATP</name>
        <dbReference type="ChEBI" id="CHEBI:30616"/>
    </ligand>
</feature>
<evidence type="ECO:0000256" key="15">
    <source>
        <dbReference type="PIRSR" id="PIRSR600829-1"/>
    </source>
</evidence>
<evidence type="ECO:0000256" key="8">
    <source>
        <dbReference type="ARBA" id="ARBA00022777"/>
    </source>
</evidence>
<dbReference type="AlphaFoldDB" id="A0A2M9CSD8"/>
<feature type="transmembrane region" description="Helical" evidence="19">
    <location>
        <begin position="35"/>
        <end position="52"/>
    </location>
</feature>
<protein>
    <submittedName>
        <fullName evidence="20">Diacylglycerol kinase (ATP)</fullName>
    </submittedName>
</protein>
<keyword evidence="12 19" id="KW-0472">Membrane</keyword>
<name>A0A2M9CSD8_9BACT</name>
<feature type="binding site" evidence="18">
    <location>
        <position position="78"/>
    </location>
    <ligand>
        <name>a divalent metal cation</name>
        <dbReference type="ChEBI" id="CHEBI:60240"/>
    </ligand>
</feature>
<keyword evidence="18" id="KW-0479">Metal-binding</keyword>
<keyword evidence="6 19" id="KW-0812">Transmembrane</keyword>
<organism evidence="20 21">
    <name type="scientific">Thermoflavifilum aggregans</name>
    <dbReference type="NCBI Taxonomy" id="454188"/>
    <lineage>
        <taxon>Bacteria</taxon>
        <taxon>Pseudomonadati</taxon>
        <taxon>Bacteroidota</taxon>
        <taxon>Chitinophagia</taxon>
        <taxon>Chitinophagales</taxon>
        <taxon>Chitinophagaceae</taxon>
        <taxon>Thermoflavifilum</taxon>
    </lineage>
</organism>
<feature type="transmembrane region" description="Helical" evidence="19">
    <location>
        <begin position="98"/>
        <end position="119"/>
    </location>
</feature>
<keyword evidence="10 19" id="KW-1133">Transmembrane helix</keyword>
<dbReference type="CDD" id="cd14265">
    <property type="entry name" value="UDPK_IM_like"/>
    <property type="match status" value="1"/>
</dbReference>
<feature type="binding site" evidence="18">
    <location>
        <position position="30"/>
    </location>
    <ligand>
        <name>a divalent metal cation</name>
        <dbReference type="ChEBI" id="CHEBI:60240"/>
    </ligand>
</feature>
<reference evidence="20 21" key="1">
    <citation type="submission" date="2017-11" db="EMBL/GenBank/DDBJ databases">
        <title>Genomic Encyclopedia of Archaeal and Bacterial Type Strains, Phase II (KMG-II): From Individual Species to Whole Genera.</title>
        <authorList>
            <person name="Goeker M."/>
        </authorList>
    </citation>
    <scope>NUCLEOTIDE SEQUENCE [LARGE SCALE GENOMIC DNA]</scope>
    <source>
        <strain evidence="20 21">DSM 27268</strain>
    </source>
</reference>
<feature type="binding site" evidence="17">
    <location>
        <position position="78"/>
    </location>
    <ligand>
        <name>ATP</name>
        <dbReference type="ChEBI" id="CHEBI:30616"/>
    </ligand>
</feature>
<keyword evidence="8 20" id="KW-0418">Kinase</keyword>
<evidence type="ECO:0000256" key="3">
    <source>
        <dbReference type="ARBA" id="ARBA00022475"/>
    </source>
</evidence>
<comment type="subcellular location">
    <subcellularLocation>
        <location evidence="1">Cell membrane</location>
        <topology evidence="1">Multi-pass membrane protein</topology>
    </subcellularLocation>
</comment>
<dbReference type="OrthoDB" id="1493837at2"/>
<comment type="caution">
    <text evidence="20">The sequence shown here is derived from an EMBL/GenBank/DDBJ whole genome shotgun (WGS) entry which is preliminary data.</text>
</comment>
<dbReference type="GO" id="GO:0005886">
    <property type="term" value="C:plasma membrane"/>
    <property type="evidence" value="ECO:0007669"/>
    <property type="project" value="UniProtKB-SubCell"/>
</dbReference>
<evidence type="ECO:0000256" key="12">
    <source>
        <dbReference type="ARBA" id="ARBA00023136"/>
    </source>
</evidence>